<dbReference type="AlphaFoldDB" id="A0A812QJQ2"/>
<feature type="region of interest" description="Disordered" evidence="1">
    <location>
        <begin position="1"/>
        <end position="22"/>
    </location>
</feature>
<reference evidence="2" key="1">
    <citation type="submission" date="2021-02" db="EMBL/GenBank/DDBJ databases">
        <authorList>
            <person name="Dougan E. K."/>
            <person name="Rhodes N."/>
            <person name="Thang M."/>
            <person name="Chan C."/>
        </authorList>
    </citation>
    <scope>NUCLEOTIDE SEQUENCE</scope>
</reference>
<accession>A0A812QJQ2</accession>
<evidence type="ECO:0000256" key="1">
    <source>
        <dbReference type="SAM" id="MobiDB-lite"/>
    </source>
</evidence>
<comment type="caution">
    <text evidence="2">The sequence shown here is derived from an EMBL/GenBank/DDBJ whole genome shotgun (WGS) entry which is preliminary data.</text>
</comment>
<dbReference type="Proteomes" id="UP000649617">
    <property type="component" value="Unassembled WGS sequence"/>
</dbReference>
<name>A0A812QJQ2_SYMPI</name>
<proteinExistence type="predicted"/>
<evidence type="ECO:0000313" key="3">
    <source>
        <dbReference type="Proteomes" id="UP000649617"/>
    </source>
</evidence>
<dbReference type="EMBL" id="CAJNIZ010016446">
    <property type="protein sequence ID" value="CAE7386229.1"/>
    <property type="molecule type" value="Genomic_DNA"/>
</dbReference>
<evidence type="ECO:0000313" key="2">
    <source>
        <dbReference type="EMBL" id="CAE7386229.1"/>
    </source>
</evidence>
<protein>
    <submittedName>
        <fullName evidence="2">Uncharacterized protein</fullName>
    </submittedName>
</protein>
<keyword evidence="3" id="KW-1185">Reference proteome</keyword>
<gene>
    <name evidence="2" type="ORF">SPIL2461_LOCUS9458</name>
</gene>
<sequence>MVAHPELTSQAPTSKRMGRRRRVRAAANPWDAATLALLVKWLEAPSLASLPRRVPEEDTDLFSAVSLIVAREAAMLEECRRETRRRLLAAELMLQGYQPPLQQ</sequence>
<organism evidence="2 3">
    <name type="scientific">Symbiodinium pilosum</name>
    <name type="common">Dinoflagellate</name>
    <dbReference type="NCBI Taxonomy" id="2952"/>
    <lineage>
        <taxon>Eukaryota</taxon>
        <taxon>Sar</taxon>
        <taxon>Alveolata</taxon>
        <taxon>Dinophyceae</taxon>
        <taxon>Suessiales</taxon>
        <taxon>Symbiodiniaceae</taxon>
        <taxon>Symbiodinium</taxon>
    </lineage>
</organism>